<gene>
    <name evidence="1" type="ORF">PAMC26577_04635</name>
</gene>
<dbReference type="EMBL" id="NBTZ01000023">
    <property type="protein sequence ID" value="OTP78452.1"/>
    <property type="molecule type" value="Genomic_DNA"/>
</dbReference>
<dbReference type="Proteomes" id="UP000195221">
    <property type="component" value="Unassembled WGS sequence"/>
</dbReference>
<proteinExistence type="predicted"/>
<evidence type="ECO:0000313" key="1">
    <source>
        <dbReference type="EMBL" id="OTP78452.1"/>
    </source>
</evidence>
<evidence type="ECO:0000313" key="2">
    <source>
        <dbReference type="Proteomes" id="UP000195221"/>
    </source>
</evidence>
<accession>A0A242N4D8</accession>
<dbReference type="AlphaFoldDB" id="A0A242N4D8"/>
<sequence length="46" mass="5123">MQGPHWIELAKKAPDAFWLTHEQLLATLGKVAIEREGARIKAAAVR</sequence>
<reference evidence="1 2" key="1">
    <citation type="submission" date="2017-03" db="EMBL/GenBank/DDBJ databases">
        <title>Genome analysis of strain PAMC 26577.</title>
        <authorList>
            <person name="Oh H.-M."/>
            <person name="Yang J.-A."/>
        </authorList>
    </citation>
    <scope>NUCLEOTIDE SEQUENCE [LARGE SCALE GENOMIC DNA]</scope>
    <source>
        <strain evidence="1 2">PAMC 26577</strain>
    </source>
</reference>
<protein>
    <submittedName>
        <fullName evidence="1">Uncharacterized protein</fullName>
    </submittedName>
</protein>
<organism evidence="1 2">
    <name type="scientific">Caballeronia sordidicola</name>
    <name type="common">Burkholderia sordidicola</name>
    <dbReference type="NCBI Taxonomy" id="196367"/>
    <lineage>
        <taxon>Bacteria</taxon>
        <taxon>Pseudomonadati</taxon>
        <taxon>Pseudomonadota</taxon>
        <taxon>Betaproteobacteria</taxon>
        <taxon>Burkholderiales</taxon>
        <taxon>Burkholderiaceae</taxon>
        <taxon>Caballeronia</taxon>
    </lineage>
</organism>
<comment type="caution">
    <text evidence="1">The sequence shown here is derived from an EMBL/GenBank/DDBJ whole genome shotgun (WGS) entry which is preliminary data.</text>
</comment>
<name>A0A242N4D8_CABSO</name>